<gene>
    <name evidence="3" type="ORF">SAMN05444484_103382</name>
</gene>
<keyword evidence="4" id="KW-1185">Reference proteome</keyword>
<feature type="domain" description="eCIS core" evidence="2">
    <location>
        <begin position="153"/>
        <end position="218"/>
    </location>
</feature>
<dbReference type="EMBL" id="FRBT01000003">
    <property type="protein sequence ID" value="SHM03570.1"/>
    <property type="molecule type" value="Genomic_DNA"/>
</dbReference>
<evidence type="ECO:0000256" key="1">
    <source>
        <dbReference type="SAM" id="MobiDB-lite"/>
    </source>
</evidence>
<dbReference type="InterPro" id="IPR025295">
    <property type="entry name" value="eCIS_core_dom"/>
</dbReference>
<dbReference type="Pfam" id="PF13699">
    <property type="entry name" value="eCIS_core"/>
    <property type="match status" value="1"/>
</dbReference>
<evidence type="ECO:0000313" key="4">
    <source>
        <dbReference type="Proteomes" id="UP000184028"/>
    </source>
</evidence>
<dbReference type="Proteomes" id="UP000184028">
    <property type="component" value="Unassembled WGS sequence"/>
</dbReference>
<evidence type="ECO:0000259" key="2">
    <source>
        <dbReference type="Pfam" id="PF13699"/>
    </source>
</evidence>
<name>A0A1M7FHV6_9FLAO</name>
<reference evidence="4" key="1">
    <citation type="submission" date="2016-11" db="EMBL/GenBank/DDBJ databases">
        <authorList>
            <person name="Varghese N."/>
            <person name="Submissions S."/>
        </authorList>
    </citation>
    <scope>NUCLEOTIDE SEQUENCE [LARGE SCALE GENOMIC DNA]</scope>
    <source>
        <strain evidence="4">DSM 24724</strain>
    </source>
</reference>
<accession>A0A1M7FHV6</accession>
<organism evidence="3 4">
    <name type="scientific">Flavobacterium chilense</name>
    <dbReference type="NCBI Taxonomy" id="946677"/>
    <lineage>
        <taxon>Bacteria</taxon>
        <taxon>Pseudomonadati</taxon>
        <taxon>Bacteroidota</taxon>
        <taxon>Flavobacteriia</taxon>
        <taxon>Flavobacteriales</taxon>
        <taxon>Flavobacteriaceae</taxon>
        <taxon>Flavobacterium</taxon>
    </lineage>
</organism>
<dbReference type="STRING" id="946677.SAMN05444484_103382"/>
<dbReference type="AlphaFoldDB" id="A0A1M7FHV6"/>
<protein>
    <recommendedName>
        <fullName evidence="2">eCIS core domain-containing protein</fullName>
    </recommendedName>
</protein>
<proteinExistence type="predicted"/>
<evidence type="ECO:0000313" key="3">
    <source>
        <dbReference type="EMBL" id="SHM03570.1"/>
    </source>
</evidence>
<sequence>MNSYTDKIQQNKKQTTPNTVTQKKNNSTAALSYKNISSTAVTQMQLQKIANNSLQVKQAMQLQTMANANFSMPIQKKGVKEEELQMKSIPIQKQGIEEEELQMKAIPIQKKGVEEEELQMKAIPVQKKGIEEEEPLQGKFALPIQKKENNTGLPDNLKSGIENLSGYAMDDVKVHYNSDKPAQLQAHAYAQGTDIHIASGQEKHLPHEAWHVVQQKQGRVQPTLQMKGNINVNDDAELENEADVMGTKALGYSGDNTIKTNTSRTEVAGRSVQRMVALALDDKDTEDDLVIMTNLKYALDYAGGPVVDFGVNADFSTMESNEDLMLLEHGAPGKIKNFTASQIVDILTADGKAVPAHIAGITVLACSAGLPETTGDESTSLVAAIAKGLSAKGLDLVVDGKKGLALTSPSTGERAVKPDEKDNYMKLQHQIVIKYGFDAEIMDLTKPGYKHHIPKYGEKIVTKLKSANLILQEDYAKNPGLYAKDPKEMNLEEKARHMSRITRPFYEELVNTANNKGFLYAEFEGEQYALGSLIINY</sequence>
<dbReference type="RefSeq" id="WP_068842369.1">
    <property type="nucleotide sequence ID" value="NZ_FRBT01000003.1"/>
</dbReference>
<feature type="region of interest" description="Disordered" evidence="1">
    <location>
        <begin position="1"/>
        <end position="26"/>
    </location>
</feature>